<dbReference type="Pfam" id="PF00005">
    <property type="entry name" value="ABC_tran"/>
    <property type="match status" value="1"/>
</dbReference>
<evidence type="ECO:0000256" key="6">
    <source>
        <dbReference type="ARBA" id="ARBA00022967"/>
    </source>
</evidence>
<comment type="caution">
    <text evidence="9">The sequence shown here is derived from an EMBL/GenBank/DDBJ whole genome shotgun (WGS) entry which is preliminary data.</text>
</comment>
<dbReference type="Gene3D" id="2.40.50.140">
    <property type="entry name" value="Nucleic acid-binding proteins"/>
    <property type="match status" value="1"/>
</dbReference>
<evidence type="ECO:0000313" key="10">
    <source>
        <dbReference type="Proteomes" id="UP001595615"/>
    </source>
</evidence>
<dbReference type="PANTHER" id="PTHR43875:SF15">
    <property type="entry name" value="TREHALOSE IMPORT ATP-BINDING PROTEIN SUGC"/>
    <property type="match status" value="1"/>
</dbReference>
<evidence type="ECO:0000256" key="7">
    <source>
        <dbReference type="ARBA" id="ARBA00023136"/>
    </source>
</evidence>
<dbReference type="Gene3D" id="2.40.50.100">
    <property type="match status" value="1"/>
</dbReference>
<keyword evidence="10" id="KW-1185">Reference proteome</keyword>
<sequence length="366" mass="39469">MVQVIFDKVRKAFGETVAVPGLDLTIESGEFVSLLGPSGCGKTTTLRMLAGLEQPTSGSIRIGDRDVVDLAPGARDIAMVFQSYALYPHMTVADNIRYPLKKRGVGKADQAAKLAQVAELLQLEPLLGRKPKQLSGGQQQRVALGRALVRDPSVFLLDEPLSNLDAKLRAHMRAELIELHRRLGKTMVYVTHDQLEAMTMSTRIAVMKDGVLQQFAPPSEIYNRPANSFVAGFIGTPSMTLVDGILAGEGAGASLRLGQLTIDLPLPPTMAPRAVTAGIRPEDVLIGTGPWQARVRVVEPTGYETIVILDAGDVSLTARLVGEARVQIGEQVAFDLKRENLHLFDQADGRRLEIARAPSAVGNTQA</sequence>
<evidence type="ECO:0000313" key="9">
    <source>
        <dbReference type="EMBL" id="MFC3712923.1"/>
    </source>
</evidence>
<keyword evidence="3" id="KW-1003">Cell membrane</keyword>
<gene>
    <name evidence="9" type="ORF">ACFOMD_10095</name>
</gene>
<dbReference type="Proteomes" id="UP001595615">
    <property type="component" value="Unassembled WGS sequence"/>
</dbReference>
<dbReference type="Pfam" id="PF03459">
    <property type="entry name" value="TOBE"/>
    <property type="match status" value="1"/>
</dbReference>
<evidence type="ECO:0000256" key="4">
    <source>
        <dbReference type="ARBA" id="ARBA00022741"/>
    </source>
</evidence>
<dbReference type="CDD" id="cd03301">
    <property type="entry name" value="ABC_MalK_N"/>
    <property type="match status" value="1"/>
</dbReference>
<dbReference type="InterPro" id="IPR005116">
    <property type="entry name" value="Transp-assoc_OB_typ1"/>
</dbReference>
<keyword evidence="5 9" id="KW-0067">ATP-binding</keyword>
<evidence type="ECO:0000256" key="5">
    <source>
        <dbReference type="ARBA" id="ARBA00022840"/>
    </source>
</evidence>
<proteinExistence type="inferred from homology"/>
<evidence type="ECO:0000259" key="8">
    <source>
        <dbReference type="PROSITE" id="PS50893"/>
    </source>
</evidence>
<dbReference type="PANTHER" id="PTHR43875">
    <property type="entry name" value="MALTODEXTRIN IMPORT ATP-BINDING PROTEIN MSMX"/>
    <property type="match status" value="1"/>
</dbReference>
<dbReference type="InterPro" id="IPR012340">
    <property type="entry name" value="NA-bd_OB-fold"/>
</dbReference>
<evidence type="ECO:0000256" key="2">
    <source>
        <dbReference type="ARBA" id="ARBA00022448"/>
    </source>
</evidence>
<dbReference type="Gene3D" id="3.40.50.300">
    <property type="entry name" value="P-loop containing nucleotide triphosphate hydrolases"/>
    <property type="match status" value="1"/>
</dbReference>
<dbReference type="InterPro" id="IPR008995">
    <property type="entry name" value="Mo/tungstate-bd_C_term_dom"/>
</dbReference>
<evidence type="ECO:0000256" key="3">
    <source>
        <dbReference type="ARBA" id="ARBA00022475"/>
    </source>
</evidence>
<dbReference type="PROSITE" id="PS50893">
    <property type="entry name" value="ABC_TRANSPORTER_2"/>
    <property type="match status" value="1"/>
</dbReference>
<keyword evidence="4" id="KW-0547">Nucleotide-binding</keyword>
<name>A0ABV7XB48_9SPHN</name>
<dbReference type="PROSITE" id="PS00211">
    <property type="entry name" value="ABC_TRANSPORTER_1"/>
    <property type="match status" value="1"/>
</dbReference>
<reference evidence="10" key="1">
    <citation type="journal article" date="2019" name="Int. J. Syst. Evol. Microbiol.">
        <title>The Global Catalogue of Microorganisms (GCM) 10K type strain sequencing project: providing services to taxonomists for standard genome sequencing and annotation.</title>
        <authorList>
            <consortium name="The Broad Institute Genomics Platform"/>
            <consortium name="The Broad Institute Genome Sequencing Center for Infectious Disease"/>
            <person name="Wu L."/>
            <person name="Ma J."/>
        </authorList>
    </citation>
    <scope>NUCLEOTIDE SEQUENCE [LARGE SCALE GENOMIC DNA]</scope>
    <source>
        <strain evidence="10">KCTC 42644</strain>
    </source>
</reference>
<protein>
    <submittedName>
        <fullName evidence="9">ABC transporter ATP-binding protein</fullName>
    </submittedName>
</protein>
<organism evidence="9 10">
    <name type="scientific">Sphingoaurantiacus capsulatus</name>
    <dbReference type="NCBI Taxonomy" id="1771310"/>
    <lineage>
        <taxon>Bacteria</taxon>
        <taxon>Pseudomonadati</taxon>
        <taxon>Pseudomonadota</taxon>
        <taxon>Alphaproteobacteria</taxon>
        <taxon>Sphingomonadales</taxon>
        <taxon>Sphingosinicellaceae</taxon>
        <taxon>Sphingoaurantiacus</taxon>
    </lineage>
</organism>
<keyword evidence="6" id="KW-1278">Translocase</keyword>
<dbReference type="SUPFAM" id="SSF52540">
    <property type="entry name" value="P-loop containing nucleoside triphosphate hydrolases"/>
    <property type="match status" value="1"/>
</dbReference>
<dbReference type="InterPro" id="IPR003439">
    <property type="entry name" value="ABC_transporter-like_ATP-bd"/>
</dbReference>
<dbReference type="SMART" id="SM00382">
    <property type="entry name" value="AAA"/>
    <property type="match status" value="1"/>
</dbReference>
<comment type="similarity">
    <text evidence="1">Belongs to the ABC transporter superfamily.</text>
</comment>
<feature type="domain" description="ABC transporter" evidence="8">
    <location>
        <begin position="4"/>
        <end position="234"/>
    </location>
</feature>
<dbReference type="SUPFAM" id="SSF50331">
    <property type="entry name" value="MOP-like"/>
    <property type="match status" value="1"/>
</dbReference>
<dbReference type="InterPro" id="IPR015855">
    <property type="entry name" value="ABC_transpr_MalK-like"/>
</dbReference>
<dbReference type="EMBL" id="JBHRXV010000009">
    <property type="protein sequence ID" value="MFC3712923.1"/>
    <property type="molecule type" value="Genomic_DNA"/>
</dbReference>
<dbReference type="InterPro" id="IPR003593">
    <property type="entry name" value="AAA+_ATPase"/>
</dbReference>
<dbReference type="RefSeq" id="WP_380860756.1">
    <property type="nucleotide sequence ID" value="NZ_JBHRXV010000009.1"/>
</dbReference>
<keyword evidence="2" id="KW-0813">Transport</keyword>
<dbReference type="InterPro" id="IPR047641">
    <property type="entry name" value="ABC_transpr_MalK/UgpC-like"/>
</dbReference>
<evidence type="ECO:0000256" key="1">
    <source>
        <dbReference type="ARBA" id="ARBA00005417"/>
    </source>
</evidence>
<dbReference type="GO" id="GO:0005524">
    <property type="term" value="F:ATP binding"/>
    <property type="evidence" value="ECO:0007669"/>
    <property type="project" value="UniProtKB-KW"/>
</dbReference>
<dbReference type="InterPro" id="IPR027417">
    <property type="entry name" value="P-loop_NTPase"/>
</dbReference>
<dbReference type="InterPro" id="IPR017871">
    <property type="entry name" value="ABC_transporter-like_CS"/>
</dbReference>
<keyword evidence="7" id="KW-0472">Membrane</keyword>
<accession>A0ABV7XB48</accession>